<proteinExistence type="predicted"/>
<organism evidence="2 3">
    <name type="scientific">Candidatus Falkowbacteria bacterium RIFOXYC2_FULL_36_12</name>
    <dbReference type="NCBI Taxonomy" id="1798002"/>
    <lineage>
        <taxon>Bacteria</taxon>
        <taxon>Candidatus Falkowiibacteriota</taxon>
    </lineage>
</organism>
<keyword evidence="1" id="KW-0812">Transmembrane</keyword>
<evidence type="ECO:0000313" key="3">
    <source>
        <dbReference type="Proteomes" id="UP000179001"/>
    </source>
</evidence>
<dbReference type="EMBL" id="MFGJ01000001">
    <property type="protein sequence ID" value="OGF33453.1"/>
    <property type="molecule type" value="Genomic_DNA"/>
</dbReference>
<comment type="caution">
    <text evidence="2">The sequence shown here is derived from an EMBL/GenBank/DDBJ whole genome shotgun (WGS) entry which is preliminary data.</text>
</comment>
<feature type="transmembrane region" description="Helical" evidence="1">
    <location>
        <begin position="20"/>
        <end position="38"/>
    </location>
</feature>
<protein>
    <submittedName>
        <fullName evidence="2">Uncharacterized protein</fullName>
    </submittedName>
</protein>
<accession>A0A1F5T3Z4</accession>
<keyword evidence="1" id="KW-1133">Transmembrane helix</keyword>
<evidence type="ECO:0000313" key="2">
    <source>
        <dbReference type="EMBL" id="OGF33453.1"/>
    </source>
</evidence>
<gene>
    <name evidence="2" type="ORF">A2478_02050</name>
</gene>
<evidence type="ECO:0000256" key="1">
    <source>
        <dbReference type="SAM" id="Phobius"/>
    </source>
</evidence>
<dbReference type="AlphaFoldDB" id="A0A1F5T3Z4"/>
<reference evidence="2 3" key="1">
    <citation type="journal article" date="2016" name="Nat. Commun.">
        <title>Thousands of microbial genomes shed light on interconnected biogeochemical processes in an aquifer system.</title>
        <authorList>
            <person name="Anantharaman K."/>
            <person name="Brown C.T."/>
            <person name="Hug L.A."/>
            <person name="Sharon I."/>
            <person name="Castelle C.J."/>
            <person name="Probst A.J."/>
            <person name="Thomas B.C."/>
            <person name="Singh A."/>
            <person name="Wilkins M.J."/>
            <person name="Karaoz U."/>
            <person name="Brodie E.L."/>
            <person name="Williams K.H."/>
            <person name="Hubbard S.S."/>
            <person name="Banfield J.F."/>
        </authorList>
    </citation>
    <scope>NUCLEOTIDE SEQUENCE [LARGE SCALE GENOMIC DNA]</scope>
</reference>
<feature type="transmembrane region" description="Helical" evidence="1">
    <location>
        <begin position="44"/>
        <end position="66"/>
    </location>
</feature>
<dbReference type="Proteomes" id="UP000179001">
    <property type="component" value="Unassembled WGS sequence"/>
</dbReference>
<sequence>MNLNDIYHFIRKFLFEVASYLLLQAIVMLVLAVVIILYPYTLNLLVALGFFVTALVSLYFMVRVGVLFHKVRKFGKLVK</sequence>
<name>A0A1F5T3Z4_9BACT</name>
<keyword evidence="1" id="KW-0472">Membrane</keyword>